<accession>A0A1H2ZR15</accession>
<dbReference type="STRING" id="762486.SAMN05444411_103322"/>
<dbReference type="AlphaFoldDB" id="A0A1H2ZR15"/>
<evidence type="ECO:0000256" key="9">
    <source>
        <dbReference type="SAM" id="Phobius"/>
    </source>
</evidence>
<keyword evidence="3" id="KW-0997">Cell inner membrane</keyword>
<feature type="transmembrane region" description="Helical" evidence="9">
    <location>
        <begin position="135"/>
        <end position="155"/>
    </location>
</feature>
<name>A0A1H2ZR15_9FLAO</name>
<evidence type="ECO:0000256" key="2">
    <source>
        <dbReference type="ARBA" id="ARBA00022475"/>
    </source>
</evidence>
<dbReference type="GO" id="GO:0016020">
    <property type="term" value="C:membrane"/>
    <property type="evidence" value="ECO:0007669"/>
    <property type="project" value="InterPro"/>
</dbReference>
<feature type="transmembrane region" description="Helical" evidence="9">
    <location>
        <begin position="262"/>
        <end position="281"/>
    </location>
</feature>
<proteinExistence type="predicted"/>
<reference evidence="10 11" key="1">
    <citation type="submission" date="2016-10" db="EMBL/GenBank/DDBJ databases">
        <authorList>
            <person name="de Groot N.N."/>
        </authorList>
    </citation>
    <scope>NUCLEOTIDE SEQUENCE [LARGE SCALE GENOMIC DNA]</scope>
    <source>
        <strain evidence="10 11">DSM 24956</strain>
    </source>
</reference>
<feature type="transmembrane region" description="Helical" evidence="9">
    <location>
        <begin position="37"/>
        <end position="57"/>
    </location>
</feature>
<protein>
    <submittedName>
        <fullName evidence="10">L-rhamnose-H+ transport protein</fullName>
    </submittedName>
</protein>
<evidence type="ECO:0000256" key="3">
    <source>
        <dbReference type="ARBA" id="ARBA00022519"/>
    </source>
</evidence>
<keyword evidence="5 9" id="KW-0812">Transmembrane</keyword>
<feature type="transmembrane region" description="Helical" evidence="9">
    <location>
        <begin position="100"/>
        <end position="120"/>
    </location>
</feature>
<keyword evidence="11" id="KW-1185">Reference proteome</keyword>
<keyword evidence="1" id="KW-0813">Transport</keyword>
<sequence>MANPLLGTLIHAVGGVAASTCYLPLQKVKKWSWDTYWLLQASFAWFIFPFIIGFLTVPNLMDVFAKADTSVLINATLLGSIYGFGGMCFGLAIRHIGYSLTYTISIGISAILGTIVPLIMHGELVEKYNAPGGNIVFLGMFFALIGIVICGVAGYKKENDLKDVKVEGAEPLTFNMKKGLTLTLIAGILSAVFGISLEVGEPLSAIADANGAGQFQGNAKLILSTGGAFITNLIWFTIVGLKRGTLKQLIDVKGIGVSAYSLNVGMSILTGALWYGQFFFYGIGHTNMGDFGFASWVIHMSMLIFFSYIVGIIMKEWTQVTKKTNTILILALVVLITSFVVMAYGTMLGEGNIGGH</sequence>
<dbReference type="GO" id="GO:0015293">
    <property type="term" value="F:symporter activity"/>
    <property type="evidence" value="ECO:0007669"/>
    <property type="project" value="UniProtKB-KW"/>
</dbReference>
<feature type="transmembrane region" description="Helical" evidence="9">
    <location>
        <begin position="326"/>
        <end position="347"/>
    </location>
</feature>
<dbReference type="Pfam" id="PF06379">
    <property type="entry name" value="RhaT"/>
    <property type="match status" value="1"/>
</dbReference>
<dbReference type="EMBL" id="FNNJ01000003">
    <property type="protein sequence ID" value="SDX19294.1"/>
    <property type="molecule type" value="Genomic_DNA"/>
</dbReference>
<gene>
    <name evidence="10" type="ORF">SAMN05444411_103322</name>
</gene>
<feature type="transmembrane region" description="Helical" evidence="9">
    <location>
        <begin position="219"/>
        <end position="241"/>
    </location>
</feature>
<organism evidence="10 11">
    <name type="scientific">Lutibacter oricola</name>
    <dbReference type="NCBI Taxonomy" id="762486"/>
    <lineage>
        <taxon>Bacteria</taxon>
        <taxon>Pseudomonadati</taxon>
        <taxon>Bacteroidota</taxon>
        <taxon>Flavobacteriia</taxon>
        <taxon>Flavobacteriales</taxon>
        <taxon>Flavobacteriaceae</taxon>
        <taxon>Lutibacter</taxon>
    </lineage>
</organism>
<feature type="transmembrane region" description="Helical" evidence="9">
    <location>
        <begin position="180"/>
        <end position="199"/>
    </location>
</feature>
<evidence type="ECO:0000256" key="4">
    <source>
        <dbReference type="ARBA" id="ARBA00022597"/>
    </source>
</evidence>
<keyword evidence="7 9" id="KW-1133">Transmembrane helix</keyword>
<keyword evidence="6" id="KW-0769">Symport</keyword>
<evidence type="ECO:0000256" key="6">
    <source>
        <dbReference type="ARBA" id="ARBA00022847"/>
    </source>
</evidence>
<evidence type="ECO:0000256" key="8">
    <source>
        <dbReference type="ARBA" id="ARBA00023136"/>
    </source>
</evidence>
<dbReference type="OrthoDB" id="9790043at2"/>
<feature type="transmembrane region" description="Helical" evidence="9">
    <location>
        <begin position="69"/>
        <end position="93"/>
    </location>
</feature>
<feature type="transmembrane region" description="Helical" evidence="9">
    <location>
        <begin position="293"/>
        <end position="314"/>
    </location>
</feature>
<keyword evidence="2" id="KW-1003">Cell membrane</keyword>
<keyword evidence="8 9" id="KW-0472">Membrane</keyword>
<evidence type="ECO:0000313" key="10">
    <source>
        <dbReference type="EMBL" id="SDX19294.1"/>
    </source>
</evidence>
<feature type="transmembrane region" description="Helical" evidence="9">
    <location>
        <begin position="6"/>
        <end position="25"/>
    </location>
</feature>
<dbReference type="Proteomes" id="UP000199595">
    <property type="component" value="Unassembled WGS sequence"/>
</dbReference>
<evidence type="ECO:0000256" key="7">
    <source>
        <dbReference type="ARBA" id="ARBA00022989"/>
    </source>
</evidence>
<dbReference type="RefSeq" id="WP_090122690.1">
    <property type="nucleotide sequence ID" value="NZ_FNNJ01000003.1"/>
</dbReference>
<evidence type="ECO:0000313" key="11">
    <source>
        <dbReference type="Proteomes" id="UP000199595"/>
    </source>
</evidence>
<evidence type="ECO:0000256" key="1">
    <source>
        <dbReference type="ARBA" id="ARBA00022448"/>
    </source>
</evidence>
<dbReference type="GO" id="GO:0015153">
    <property type="term" value="F:rhamnose transmembrane transporter activity"/>
    <property type="evidence" value="ECO:0007669"/>
    <property type="project" value="InterPro"/>
</dbReference>
<keyword evidence="4" id="KW-0762">Sugar transport</keyword>
<dbReference type="InterPro" id="IPR004673">
    <property type="entry name" value="L-rhamnose-proton_sym_RhaT"/>
</dbReference>
<evidence type="ECO:0000256" key="5">
    <source>
        <dbReference type="ARBA" id="ARBA00022692"/>
    </source>
</evidence>